<keyword evidence="3" id="KW-1185">Reference proteome</keyword>
<dbReference type="EMBL" id="CP148033">
    <property type="protein sequence ID" value="WXK93962.1"/>
    <property type="molecule type" value="Genomic_DNA"/>
</dbReference>
<feature type="chain" id="PRO_5047117851" evidence="1">
    <location>
        <begin position="21"/>
        <end position="145"/>
    </location>
</feature>
<sequence length="145" mass="15000">MSRATAGLGAVLAVAGSLFAGVPAASAAGTGTACPTDRFCLYFNSDFGGARADYAYSDAGLGNELFTDGPQGRSGWGVQVNNNAASAINHTGKNVAVYYNSDCSGTGFIIYPGERWNLASFGMKNQVSSLQVAGSECIYRDQSWA</sequence>
<dbReference type="Proteomes" id="UP001623384">
    <property type="component" value="Chromosome"/>
</dbReference>
<accession>A0ABZ2R996</accession>
<dbReference type="RefSeq" id="WP_406636707.1">
    <property type="nucleotide sequence ID" value="NZ_CP148033.1"/>
</dbReference>
<organism evidence="2 3">
    <name type="scientific">Pseudarthrobacter quantipunctorum</name>
    <dbReference type="NCBI Taxonomy" id="3128980"/>
    <lineage>
        <taxon>Bacteria</taxon>
        <taxon>Bacillati</taxon>
        <taxon>Actinomycetota</taxon>
        <taxon>Actinomycetes</taxon>
        <taxon>Micrococcales</taxon>
        <taxon>Micrococcaceae</taxon>
        <taxon>Pseudarthrobacter</taxon>
    </lineage>
</organism>
<dbReference type="Gene3D" id="2.60.20.10">
    <property type="entry name" value="Crystallins"/>
    <property type="match status" value="1"/>
</dbReference>
<feature type="signal peptide" evidence="1">
    <location>
        <begin position="1"/>
        <end position="20"/>
    </location>
</feature>
<keyword evidence="1" id="KW-0732">Signal</keyword>
<evidence type="ECO:0000256" key="1">
    <source>
        <dbReference type="SAM" id="SignalP"/>
    </source>
</evidence>
<evidence type="ECO:0000313" key="2">
    <source>
        <dbReference type="EMBL" id="WXK93962.1"/>
    </source>
</evidence>
<reference evidence="2 3" key="1">
    <citation type="submission" date="2024-03" db="EMBL/GenBank/DDBJ databases">
        <title>Rhodococcus navarretei sp. nov. and Pseudarthrobacter quantumdoti sp. nov., two new species with the ability to biosynthesize Quantum Dots isolated from soil samples at Union Glacier, Antarctica.</title>
        <authorList>
            <person name="Vargas M."/>
        </authorList>
    </citation>
    <scope>NUCLEOTIDE SEQUENCE [LARGE SCALE GENOMIC DNA]</scope>
    <source>
        <strain evidence="2 3">RC-2-3</strain>
    </source>
</reference>
<proteinExistence type="predicted"/>
<protein>
    <submittedName>
        <fullName evidence="2">Peptidase inhibitor family I36 protein</fullName>
    </submittedName>
</protein>
<gene>
    <name evidence="2" type="ORF">WHH00_03910</name>
</gene>
<dbReference type="Pfam" id="PF03995">
    <property type="entry name" value="Inhibitor_I36"/>
    <property type="match status" value="1"/>
</dbReference>
<evidence type="ECO:0000313" key="3">
    <source>
        <dbReference type="Proteomes" id="UP001623384"/>
    </source>
</evidence>
<name>A0ABZ2R996_9MICC</name>